<feature type="compositionally biased region" description="Polar residues" evidence="5">
    <location>
        <begin position="21"/>
        <end position="31"/>
    </location>
</feature>
<keyword evidence="3" id="KW-0560">Oxidoreductase</keyword>
<protein>
    <submittedName>
        <fullName evidence="6">SDR family oxidoreductase</fullName>
    </submittedName>
</protein>
<evidence type="ECO:0000313" key="6">
    <source>
        <dbReference type="EMBL" id="GAA1185844.1"/>
    </source>
</evidence>
<feature type="compositionally biased region" description="Low complexity" evidence="5">
    <location>
        <begin position="9"/>
        <end position="20"/>
    </location>
</feature>
<evidence type="ECO:0000256" key="2">
    <source>
        <dbReference type="ARBA" id="ARBA00022857"/>
    </source>
</evidence>
<sequence>MSPTGPHGAGARTTRSAATSCPVTSPATRPSVTRPRVALVTGANKGIGRAVARQLGERGMRVYLGARDEERGRTAERELREGGLDARCLRLDVTDESTVGLAAKRIEEESGRLDVLVNNAGVGSSSHVPSRTSADEVRQTFETNVFGVVTVINALLPLLRRSDAGRIVNISSMLGSLTALADDRDPTGALPPGSLPPPTGYSTSKAALNALTVLYARELHEDGILVNAACPGFVATDINGGQGHLTPDQGARIPVLLATLPEGGRTATFIGSDGSPAGVELPW</sequence>
<evidence type="ECO:0000256" key="4">
    <source>
        <dbReference type="RuleBase" id="RU000363"/>
    </source>
</evidence>
<dbReference type="PANTHER" id="PTHR43963">
    <property type="entry name" value="CARBONYL REDUCTASE 1-RELATED"/>
    <property type="match status" value="1"/>
</dbReference>
<comment type="similarity">
    <text evidence="1 4">Belongs to the short-chain dehydrogenases/reductases (SDR) family.</text>
</comment>
<proteinExistence type="inferred from homology"/>
<evidence type="ECO:0000256" key="3">
    <source>
        <dbReference type="ARBA" id="ARBA00023002"/>
    </source>
</evidence>
<dbReference type="RefSeq" id="WP_344280744.1">
    <property type="nucleotide sequence ID" value="NZ_BAAAKV010000049.1"/>
</dbReference>
<name>A0ABP4FMR4_9ACTN</name>
<keyword evidence="7" id="KW-1185">Reference proteome</keyword>
<dbReference type="InterPro" id="IPR002347">
    <property type="entry name" value="SDR_fam"/>
</dbReference>
<dbReference type="CDD" id="cd05324">
    <property type="entry name" value="carb_red_PTCR-like_SDR_c"/>
    <property type="match status" value="1"/>
</dbReference>
<dbReference type="PANTHER" id="PTHR43963:SF6">
    <property type="entry name" value="CHAIN DEHYDROGENASE FAMILY PROTEIN, PUTATIVE (AFU_ORTHOLOGUE AFUA_3G15350)-RELATED"/>
    <property type="match status" value="1"/>
</dbReference>
<dbReference type="EMBL" id="BAAAKV010000049">
    <property type="protein sequence ID" value="GAA1185844.1"/>
    <property type="molecule type" value="Genomic_DNA"/>
</dbReference>
<evidence type="ECO:0000256" key="5">
    <source>
        <dbReference type="SAM" id="MobiDB-lite"/>
    </source>
</evidence>
<organism evidence="6 7">
    <name type="scientific">Streptomyces hebeiensis</name>
    <dbReference type="NCBI Taxonomy" id="229486"/>
    <lineage>
        <taxon>Bacteria</taxon>
        <taxon>Bacillati</taxon>
        <taxon>Actinomycetota</taxon>
        <taxon>Actinomycetes</taxon>
        <taxon>Kitasatosporales</taxon>
        <taxon>Streptomycetaceae</taxon>
        <taxon>Streptomyces</taxon>
    </lineage>
</organism>
<comment type="caution">
    <text evidence="6">The sequence shown here is derived from an EMBL/GenBank/DDBJ whole genome shotgun (WGS) entry which is preliminary data.</text>
</comment>
<keyword evidence="2" id="KW-0521">NADP</keyword>
<dbReference type="PRINTS" id="PR00081">
    <property type="entry name" value="GDHRDH"/>
</dbReference>
<evidence type="ECO:0000256" key="1">
    <source>
        <dbReference type="ARBA" id="ARBA00006484"/>
    </source>
</evidence>
<dbReference type="Gene3D" id="3.40.50.720">
    <property type="entry name" value="NAD(P)-binding Rossmann-like Domain"/>
    <property type="match status" value="1"/>
</dbReference>
<dbReference type="SUPFAM" id="SSF51735">
    <property type="entry name" value="NAD(P)-binding Rossmann-fold domains"/>
    <property type="match status" value="1"/>
</dbReference>
<dbReference type="Pfam" id="PF00106">
    <property type="entry name" value="adh_short"/>
    <property type="match status" value="2"/>
</dbReference>
<dbReference type="Proteomes" id="UP001501371">
    <property type="component" value="Unassembled WGS sequence"/>
</dbReference>
<dbReference type="InterPro" id="IPR036291">
    <property type="entry name" value="NAD(P)-bd_dom_sf"/>
</dbReference>
<gene>
    <name evidence="6" type="ORF">GCM10009654_49310</name>
</gene>
<reference evidence="7" key="1">
    <citation type="journal article" date="2019" name="Int. J. Syst. Evol. Microbiol.">
        <title>The Global Catalogue of Microorganisms (GCM) 10K type strain sequencing project: providing services to taxonomists for standard genome sequencing and annotation.</title>
        <authorList>
            <consortium name="The Broad Institute Genomics Platform"/>
            <consortium name="The Broad Institute Genome Sequencing Center for Infectious Disease"/>
            <person name="Wu L."/>
            <person name="Ma J."/>
        </authorList>
    </citation>
    <scope>NUCLEOTIDE SEQUENCE [LARGE SCALE GENOMIC DNA]</scope>
    <source>
        <strain evidence="7">JCM 12696</strain>
    </source>
</reference>
<dbReference type="PRINTS" id="PR00080">
    <property type="entry name" value="SDRFAMILY"/>
</dbReference>
<dbReference type="InterPro" id="IPR045313">
    <property type="entry name" value="CBR1-like"/>
</dbReference>
<accession>A0ABP4FMR4</accession>
<evidence type="ECO:0000313" key="7">
    <source>
        <dbReference type="Proteomes" id="UP001501371"/>
    </source>
</evidence>
<feature type="region of interest" description="Disordered" evidence="5">
    <location>
        <begin position="1"/>
        <end position="33"/>
    </location>
</feature>